<dbReference type="Pfam" id="PF05974">
    <property type="entry name" value="DUF892"/>
    <property type="match status" value="1"/>
</dbReference>
<protein>
    <submittedName>
        <fullName evidence="2">Uncharacterized protein</fullName>
    </submittedName>
</protein>
<name>L9UG73_NATMM</name>
<gene>
    <name evidence="2" type="ORF">C500_20526</name>
</gene>
<dbReference type="PATRIC" id="fig|547559.17.peg.4052"/>
<dbReference type="SUPFAM" id="SSF47240">
    <property type="entry name" value="Ferritin-like"/>
    <property type="match status" value="1"/>
</dbReference>
<evidence type="ECO:0000313" key="3">
    <source>
        <dbReference type="Proteomes" id="UP000011543"/>
    </source>
</evidence>
<sequence length="188" mass="21202">MLGPPAVAGVSLFHTLGEAVRDRLMSVDTIHDLFEHGLEDIYHAEHELLDALSELESNTEREEIAEAFAEHREETEEQINRLEEVFEMFGEPPEKEECEGIKGLIEEYEGFASMDPSQEVMDFHSMAAAEKTEHYEIAAYGNLIPLADQLGMDDAADLLEENLREEQAALDELTELTESYEMDAIPAE</sequence>
<dbReference type="Proteomes" id="UP000011543">
    <property type="component" value="Unassembled WGS sequence"/>
</dbReference>
<organism evidence="2 3">
    <name type="scientific">Natrialba magadii (strain ATCC 43099 / DSM 3394 / CCM 3739 / CIP 104546 / IAM 13178 / JCM 8861 / NBRC 102185 / NCIMB 2190 / MS3)</name>
    <name type="common">Natronobacterium magadii</name>
    <dbReference type="NCBI Taxonomy" id="547559"/>
    <lineage>
        <taxon>Archaea</taxon>
        <taxon>Methanobacteriati</taxon>
        <taxon>Methanobacteriota</taxon>
        <taxon>Stenosarchaea group</taxon>
        <taxon>Halobacteria</taxon>
        <taxon>Halobacteriales</taxon>
        <taxon>Natrialbaceae</taxon>
        <taxon>Natrialba</taxon>
    </lineage>
</organism>
<dbReference type="InterPro" id="IPR009078">
    <property type="entry name" value="Ferritin-like_SF"/>
</dbReference>
<evidence type="ECO:0000313" key="2">
    <source>
        <dbReference type="EMBL" id="ELY23213.1"/>
    </source>
</evidence>
<proteinExistence type="predicted"/>
<dbReference type="CDD" id="cd07909">
    <property type="entry name" value="YciF"/>
    <property type="match status" value="1"/>
</dbReference>
<accession>L9UG73</accession>
<dbReference type="InterPro" id="IPR012347">
    <property type="entry name" value="Ferritin-like"/>
</dbReference>
<feature type="coiled-coil region" evidence="1">
    <location>
        <begin position="156"/>
        <end position="183"/>
    </location>
</feature>
<keyword evidence="1" id="KW-0175">Coiled coil</keyword>
<dbReference type="InterPro" id="IPR010287">
    <property type="entry name" value="DUF892_YciF-like"/>
</dbReference>
<evidence type="ECO:0000256" key="1">
    <source>
        <dbReference type="SAM" id="Coils"/>
    </source>
</evidence>
<comment type="caution">
    <text evidence="2">The sequence shown here is derived from an EMBL/GenBank/DDBJ whole genome shotgun (WGS) entry which is preliminary data.</text>
</comment>
<dbReference type="PANTHER" id="PTHR30565">
    <property type="entry name" value="PROTEIN YCIF"/>
    <property type="match status" value="1"/>
</dbReference>
<dbReference type="AlphaFoldDB" id="L9UG73"/>
<reference evidence="2 3" key="1">
    <citation type="journal article" date="2014" name="PLoS Genet.">
        <title>Phylogenetically driven sequencing of extremely halophilic archaea reveals strategies for static and dynamic osmo-response.</title>
        <authorList>
            <person name="Becker E.A."/>
            <person name="Seitzer P.M."/>
            <person name="Tritt A."/>
            <person name="Larsen D."/>
            <person name="Krusor M."/>
            <person name="Yao A.I."/>
            <person name="Wu D."/>
            <person name="Madern D."/>
            <person name="Eisen J.A."/>
            <person name="Darling A.E."/>
            <person name="Facciotti M.T."/>
        </authorList>
    </citation>
    <scope>NUCLEOTIDE SEQUENCE [LARGE SCALE GENOMIC DNA]</scope>
    <source>
        <strain evidence="3">ATCC 43099 / DSM 3394 / CCM 3739 / CIP 104546 / IAM 13178 / JCM 8861 / NBRC 102185 / NCIMB 2190 / MS3</strain>
    </source>
</reference>
<dbReference type="EMBL" id="AOHS01000063">
    <property type="protein sequence ID" value="ELY23213.1"/>
    <property type="molecule type" value="Genomic_DNA"/>
</dbReference>
<dbReference type="PANTHER" id="PTHR30565:SF9">
    <property type="entry name" value="PROTEIN YCIF"/>
    <property type="match status" value="1"/>
</dbReference>
<dbReference type="Gene3D" id="1.20.1260.10">
    <property type="match status" value="1"/>
</dbReference>
<dbReference type="InterPro" id="IPR047114">
    <property type="entry name" value="YciF"/>
</dbReference>